<dbReference type="Pfam" id="PF16090">
    <property type="entry name" value="DUF4819"/>
    <property type="match status" value="1"/>
</dbReference>
<feature type="compositionally biased region" description="Low complexity" evidence="7">
    <location>
        <begin position="458"/>
        <end position="494"/>
    </location>
</feature>
<protein>
    <recommendedName>
        <fullName evidence="8">HMG box domain-containing protein</fullName>
    </recommendedName>
</protein>
<feature type="compositionally biased region" description="Low complexity" evidence="7">
    <location>
        <begin position="1212"/>
        <end position="1224"/>
    </location>
</feature>
<feature type="region of interest" description="Disordered" evidence="7">
    <location>
        <begin position="975"/>
        <end position="1034"/>
    </location>
</feature>
<dbReference type="Pfam" id="PF00505">
    <property type="entry name" value="HMG_box"/>
    <property type="match status" value="1"/>
</dbReference>
<evidence type="ECO:0000313" key="10">
    <source>
        <dbReference type="Proteomes" id="UP000594260"/>
    </source>
</evidence>
<feature type="compositionally biased region" description="Low complexity" evidence="7">
    <location>
        <begin position="1118"/>
        <end position="1136"/>
    </location>
</feature>
<feature type="compositionally biased region" description="Polar residues" evidence="7">
    <location>
        <begin position="1083"/>
        <end position="1101"/>
    </location>
</feature>
<dbReference type="GO" id="GO:0000977">
    <property type="term" value="F:RNA polymerase II transcription regulatory region sequence-specific DNA binding"/>
    <property type="evidence" value="ECO:0007669"/>
    <property type="project" value="TreeGrafter"/>
</dbReference>
<evidence type="ECO:0000256" key="2">
    <source>
        <dbReference type="ARBA" id="ARBA00023015"/>
    </source>
</evidence>
<feature type="compositionally biased region" description="Basic and acidic residues" evidence="7">
    <location>
        <begin position="519"/>
        <end position="528"/>
    </location>
</feature>
<keyword evidence="5 6" id="KW-0539">Nucleus</keyword>
<feature type="compositionally biased region" description="Polar residues" evidence="7">
    <location>
        <begin position="1285"/>
        <end position="1299"/>
    </location>
</feature>
<feature type="compositionally biased region" description="Low complexity" evidence="7">
    <location>
        <begin position="503"/>
        <end position="512"/>
    </location>
</feature>
<name>A0A7M7K9A9_VARDE</name>
<proteinExistence type="predicted"/>
<dbReference type="PROSITE" id="PS50118">
    <property type="entry name" value="HMG_BOX_2"/>
    <property type="match status" value="1"/>
</dbReference>
<dbReference type="GO" id="GO:0005634">
    <property type="term" value="C:nucleus"/>
    <property type="evidence" value="ECO:0007669"/>
    <property type="project" value="UniProtKB-UniRule"/>
</dbReference>
<dbReference type="InterPro" id="IPR058607">
    <property type="entry name" value="HMG-box_Cic-like"/>
</dbReference>
<dbReference type="InterPro" id="IPR058606">
    <property type="entry name" value="HTH_Cic_C"/>
</dbReference>
<dbReference type="CDD" id="cd21990">
    <property type="entry name" value="HMG-box_CIC-like"/>
    <property type="match status" value="1"/>
</dbReference>
<evidence type="ECO:0000256" key="4">
    <source>
        <dbReference type="ARBA" id="ARBA00023163"/>
    </source>
</evidence>
<feature type="region of interest" description="Disordered" evidence="7">
    <location>
        <begin position="570"/>
        <end position="637"/>
    </location>
</feature>
<keyword evidence="2" id="KW-0805">Transcription regulation</keyword>
<dbReference type="FunFam" id="1.10.30.10:FF:000075">
    <property type="entry name" value="Capicua transcriptional repressor a"/>
    <property type="match status" value="1"/>
</dbReference>
<dbReference type="Pfam" id="PF25981">
    <property type="entry name" value="HTH_Cic_C"/>
    <property type="match status" value="1"/>
</dbReference>
<feature type="region of interest" description="Disordered" evidence="7">
    <location>
        <begin position="1046"/>
        <end position="1155"/>
    </location>
</feature>
<dbReference type="EnsemblMetazoa" id="XM_022806670">
    <property type="protein sequence ID" value="XP_022662405"/>
    <property type="gene ID" value="LOC111250841"/>
</dbReference>
<dbReference type="OrthoDB" id="6511689at2759"/>
<evidence type="ECO:0000256" key="1">
    <source>
        <dbReference type="ARBA" id="ARBA00022553"/>
    </source>
</evidence>
<dbReference type="PANTHER" id="PTHR13059">
    <property type="entry name" value="HMG-BOX TRANSCRIPTION FACTOR BBX"/>
    <property type="match status" value="1"/>
</dbReference>
<evidence type="ECO:0000259" key="8">
    <source>
        <dbReference type="PROSITE" id="PS50118"/>
    </source>
</evidence>
<dbReference type="InParanoid" id="A0A7M7K9A9"/>
<feature type="compositionally biased region" description="Low complexity" evidence="7">
    <location>
        <begin position="1232"/>
        <end position="1273"/>
    </location>
</feature>
<feature type="compositionally biased region" description="Low complexity" evidence="7">
    <location>
        <begin position="1050"/>
        <end position="1082"/>
    </location>
</feature>
<feature type="domain" description="HMG box" evidence="8">
    <location>
        <begin position="749"/>
        <end position="817"/>
    </location>
</feature>
<dbReference type="KEGG" id="vde:111250841"/>
<dbReference type="RefSeq" id="XP_022662405.1">
    <property type="nucleotide sequence ID" value="XM_022806670.1"/>
</dbReference>
<feature type="region of interest" description="Disordered" evidence="7">
    <location>
        <begin position="1206"/>
        <end position="1307"/>
    </location>
</feature>
<feature type="region of interest" description="Disordered" evidence="7">
    <location>
        <begin position="377"/>
        <end position="414"/>
    </location>
</feature>
<organism evidence="9 10">
    <name type="scientific">Varroa destructor</name>
    <name type="common">Honeybee mite</name>
    <dbReference type="NCBI Taxonomy" id="109461"/>
    <lineage>
        <taxon>Eukaryota</taxon>
        <taxon>Metazoa</taxon>
        <taxon>Ecdysozoa</taxon>
        <taxon>Arthropoda</taxon>
        <taxon>Chelicerata</taxon>
        <taxon>Arachnida</taxon>
        <taxon>Acari</taxon>
        <taxon>Parasitiformes</taxon>
        <taxon>Mesostigmata</taxon>
        <taxon>Gamasina</taxon>
        <taxon>Dermanyssoidea</taxon>
        <taxon>Varroidae</taxon>
        <taxon>Varroa</taxon>
    </lineage>
</organism>
<evidence type="ECO:0000256" key="6">
    <source>
        <dbReference type="PROSITE-ProRule" id="PRU00267"/>
    </source>
</evidence>
<evidence type="ECO:0000256" key="5">
    <source>
        <dbReference type="ARBA" id="ARBA00023242"/>
    </source>
</evidence>
<dbReference type="PANTHER" id="PTHR13059:SF13">
    <property type="entry name" value="PROTEIN CAPICUA HOMOLOG"/>
    <property type="match status" value="1"/>
</dbReference>
<accession>A0A7M7K9A9</accession>
<dbReference type="Proteomes" id="UP000594260">
    <property type="component" value="Unplaced"/>
</dbReference>
<keyword evidence="3 6" id="KW-0238">DNA-binding</keyword>
<dbReference type="Gene3D" id="1.10.30.10">
    <property type="entry name" value="High mobility group box domain"/>
    <property type="match status" value="1"/>
</dbReference>
<evidence type="ECO:0000313" key="9">
    <source>
        <dbReference type="EnsemblMetazoa" id="XP_022662405"/>
    </source>
</evidence>
<feature type="compositionally biased region" description="Low complexity" evidence="7">
    <location>
        <begin position="628"/>
        <end position="637"/>
    </location>
</feature>
<dbReference type="InterPro" id="IPR032147">
    <property type="entry name" value="Cic_dom"/>
</dbReference>
<feature type="compositionally biased region" description="Polar residues" evidence="7">
    <location>
        <begin position="609"/>
        <end position="627"/>
    </location>
</feature>
<dbReference type="SMART" id="SM00398">
    <property type="entry name" value="HMG"/>
    <property type="match status" value="1"/>
</dbReference>
<feature type="region of interest" description="Disordered" evidence="7">
    <location>
        <begin position="886"/>
        <end position="912"/>
    </location>
</feature>
<feature type="compositionally biased region" description="Polar residues" evidence="7">
    <location>
        <begin position="391"/>
        <end position="406"/>
    </location>
</feature>
<feature type="compositionally biased region" description="Polar residues" evidence="7">
    <location>
        <begin position="1012"/>
        <end position="1028"/>
    </location>
</feature>
<evidence type="ECO:0000256" key="7">
    <source>
        <dbReference type="SAM" id="MobiDB-lite"/>
    </source>
</evidence>
<keyword evidence="4" id="KW-0804">Transcription</keyword>
<dbReference type="InterPro" id="IPR009071">
    <property type="entry name" value="HMG_box_dom"/>
</dbReference>
<dbReference type="InterPro" id="IPR036910">
    <property type="entry name" value="HMG_box_dom_sf"/>
</dbReference>
<feature type="compositionally biased region" description="Low complexity" evidence="7">
    <location>
        <begin position="328"/>
        <end position="337"/>
    </location>
</feature>
<feature type="region of interest" description="Disordered" evidence="7">
    <location>
        <begin position="314"/>
        <end position="350"/>
    </location>
</feature>
<keyword evidence="10" id="KW-1185">Reference proteome</keyword>
<feature type="compositionally biased region" description="Gly residues" evidence="7">
    <location>
        <begin position="736"/>
        <end position="746"/>
    </location>
</feature>
<keyword evidence="1" id="KW-0597">Phosphoprotein</keyword>
<dbReference type="SUPFAM" id="SSF47095">
    <property type="entry name" value="HMG-box"/>
    <property type="match status" value="1"/>
</dbReference>
<reference evidence="9" key="1">
    <citation type="submission" date="2021-01" db="UniProtKB">
        <authorList>
            <consortium name="EnsemblMetazoa"/>
        </authorList>
    </citation>
    <scope>IDENTIFICATION</scope>
</reference>
<evidence type="ECO:0000256" key="3">
    <source>
        <dbReference type="ARBA" id="ARBA00023125"/>
    </source>
</evidence>
<feature type="region of interest" description="Disordered" evidence="7">
    <location>
        <begin position="445"/>
        <end position="537"/>
    </location>
</feature>
<dbReference type="GO" id="GO:0000981">
    <property type="term" value="F:DNA-binding transcription factor activity, RNA polymerase II-specific"/>
    <property type="evidence" value="ECO:0007669"/>
    <property type="project" value="TreeGrafter"/>
</dbReference>
<dbReference type="InterPro" id="IPR052412">
    <property type="entry name" value="CC-Dev_Transcription_Reg"/>
</dbReference>
<feature type="region of interest" description="Disordered" evidence="7">
    <location>
        <begin position="827"/>
        <end position="867"/>
    </location>
</feature>
<feature type="region of interest" description="Disordered" evidence="7">
    <location>
        <begin position="694"/>
        <end position="750"/>
    </location>
</feature>
<feature type="DNA-binding region" description="HMG box" evidence="6">
    <location>
        <begin position="749"/>
        <end position="817"/>
    </location>
</feature>
<feature type="compositionally biased region" description="Low complexity" evidence="7">
    <location>
        <begin position="887"/>
        <end position="905"/>
    </location>
</feature>
<sequence>MLALGAAYLPLELYLTTQVAQVPSQVGQTGALFNPTNPQTTDEEKSVCMLPKKRKFPSPVGAAGESGGLGVPQSGIDLLAADHGGSPSALHPPMGLATSPLPSALSVPGMGGSSVGLEMEGLSDAAEVNLADWRGHRVLVKKDDSRRYFPATIKEVTNTPSDLIVQLDSEERRDMVVCNVFSAAACPVLSDHSPSPIHLGAIGTPVCVRLAPDQPFYVEGVLQAVRAKPTQYAVRVDTDLIQIYGQGLQPGSVTTTDEGGGCFCIVWVSRAVLRLRQPPWWEDSAAPAPVSVIISPTPKTPDPLTPCTPRTPLTPQAMHQLVGGGGRSTPRSGSHSPAGLLDDSTPPVRSPKVAMLQHQPHGGGGPVIPPWFQTSQTLCMGTQSPPPSARSGHTSSDGGSPMNTTPGAIAGSGESDDMVAVDLSKPTTTANSSIPSGGAGSALISVPSPLLTPGGMTPSSGVAGPPGPLAGSSPNHNNNNSLLYKLPPQGSLLQQPPPPPPSAASFPMAAQSLLPSTQPEEHKFKKGDIVSTPNGIRKKFNGKQWRRLCSRDGCTKESQRRGYCSRHLSLKGKTGESHQSFSGDSGGLNDDQGDTGSMFDAHGVRPQHHSSSSTGGSPYQLVASVSSNPNETNNNNNNHIPVYPWTALVPFLAGTGGSGMNLARNYSATYDTQMEEGSEIDQEDLDEVFVSDAPSTAEDTKAGNPPTIALAAPPSGARKKSGSTSSKDGRESSSGPGAGGGPGVGGSHIRRPMNAFMIFSKRHRALVHQRHPNQDNRTVSKILGEWWYALRPLEKQQYHEMAFKVKEEHFKKHPEWKWCSRERKRSENAAGVGGIGRQDGEEASDGEENAGGSVPTTLQSGGVSGGVGVSSTASCGNLLNVHGASHTITSPSTSISSPLPLSPLTYREPPQSAPPFEVSLMEERVQALSVRTPLSPSVASMGPRTASGTVAGLEPPSVIVTTPFVLAPTPAQLGLAPGQKKQMTHHPGQHHAGTLQGHQTAATAHQGHVGIGQTTPLPGTRNDGTPSAFQMPPKKHDLVAPLSAPVLVNGNSHGHSTSATTGSTHLQTQSAGPPNIGAGANGVSQGSEPSTSGCSSATQTPKLEGNTFFGPSFSVQEAAAAASSGSAGDACDTSGGDSPGITPMTPKTPENPSSLRRVLEQRRQLVMQLFAEEGWFPSAQATAAFQQKHKDVFPNKQTLQLKIREVRQKQMASSPHPSQQPQQPSGGGGAGSTVNSTGGSTSTRSVSSSSSGSSNSSNCLQQQQAALLTSGAPAGIGPGDIGQHASVTSSCPGQQQQPPVVSIDGHD</sequence>
<dbReference type="GeneID" id="111250841"/>